<dbReference type="SUPFAM" id="SSF53448">
    <property type="entry name" value="Nucleotide-diphospho-sugar transferases"/>
    <property type="match status" value="1"/>
</dbReference>
<dbReference type="AlphaFoldDB" id="A0AAE0VJX7"/>
<name>A0AAE0VJX7_9BIVA</name>
<keyword evidence="1" id="KW-1133">Transmembrane helix</keyword>
<dbReference type="EMBL" id="JAEAOA010000816">
    <property type="protein sequence ID" value="KAK3580634.1"/>
    <property type="molecule type" value="Genomic_DNA"/>
</dbReference>
<dbReference type="PANTHER" id="PTHR46830">
    <property type="entry name" value="TRANSFERASE, PUTATIVE-RELATED"/>
    <property type="match status" value="1"/>
</dbReference>
<evidence type="ECO:0000256" key="1">
    <source>
        <dbReference type="SAM" id="Phobius"/>
    </source>
</evidence>
<dbReference type="Pfam" id="PF04488">
    <property type="entry name" value="Gly_transf_sug"/>
    <property type="match status" value="1"/>
</dbReference>
<gene>
    <name evidence="2" type="ORF">CHS0354_013395</name>
</gene>
<dbReference type="Proteomes" id="UP001195483">
    <property type="component" value="Unassembled WGS sequence"/>
</dbReference>
<dbReference type="PANTHER" id="PTHR46830:SF1">
    <property type="entry name" value="ALPHA-1,4-N-ACETYLGLUCOSAMINYLTRANSFERASE"/>
    <property type="match status" value="1"/>
</dbReference>
<reference evidence="2" key="2">
    <citation type="journal article" date="2021" name="Genome Biol. Evol.">
        <title>Developing a high-quality reference genome for a parasitic bivalve with doubly uniparental inheritance (Bivalvia: Unionida).</title>
        <authorList>
            <person name="Smith C.H."/>
        </authorList>
    </citation>
    <scope>NUCLEOTIDE SEQUENCE</scope>
    <source>
        <strain evidence="2">CHS0354</strain>
        <tissue evidence="2">Mantle</tissue>
    </source>
</reference>
<keyword evidence="3" id="KW-1185">Reference proteome</keyword>
<evidence type="ECO:0000313" key="2">
    <source>
        <dbReference type="EMBL" id="KAK3580634.1"/>
    </source>
</evidence>
<keyword evidence="1" id="KW-0812">Transmembrane</keyword>
<protein>
    <submittedName>
        <fullName evidence="2">Uncharacterized protein</fullName>
    </submittedName>
</protein>
<reference evidence="2" key="1">
    <citation type="journal article" date="2021" name="Genome Biol. Evol.">
        <title>A High-Quality Reference Genome for a Parasitic Bivalve with Doubly Uniparental Inheritance (Bivalvia: Unionida).</title>
        <authorList>
            <person name="Smith C.H."/>
        </authorList>
    </citation>
    <scope>NUCLEOTIDE SEQUENCE</scope>
    <source>
        <strain evidence="2">CHS0354</strain>
    </source>
</reference>
<keyword evidence="1" id="KW-0472">Membrane</keyword>
<dbReference type="InterPro" id="IPR029044">
    <property type="entry name" value="Nucleotide-diphossugar_trans"/>
</dbReference>
<dbReference type="InterPro" id="IPR007577">
    <property type="entry name" value="GlycoTrfase_DXD_sugar-bd_CS"/>
</dbReference>
<comment type="caution">
    <text evidence="2">The sequence shown here is derived from an EMBL/GenBank/DDBJ whole genome shotgun (WGS) entry which is preliminary data.</text>
</comment>
<evidence type="ECO:0000313" key="3">
    <source>
        <dbReference type="Proteomes" id="UP001195483"/>
    </source>
</evidence>
<reference evidence="2" key="3">
    <citation type="submission" date="2023-05" db="EMBL/GenBank/DDBJ databases">
        <authorList>
            <person name="Smith C.H."/>
        </authorList>
    </citation>
    <scope>NUCLEOTIDE SEQUENCE</scope>
    <source>
        <strain evidence="2">CHS0354</strain>
        <tissue evidence="2">Mantle</tissue>
    </source>
</reference>
<proteinExistence type="predicted"/>
<sequence length="409" mass="47556">MPSTGRRVGMFSKIQFLLLILGLPSLIIPAFLVLLMADKRTNNHEVFLQPKPMDSKVAVTIRTSAPNIIKDLKIPVPASIPPLRRCMNTIWSEDCIDPCHKYNVLTKERQRKQIIFSCDKNKLHMRTLYTKKPKYIFKIQFKDSCLHRMTDRYCDDGKAVPNIVHYVWFGKMNFGFTHFLSFLSVFKIQKPCLILLHADNVPQGSLWKYFLQIVSNIVHVQRKQPKKIYKTKIPFIEHKADVAKLEALKEYGGIYLDTDEIILQSLDVFRNFEATVSLEQNGTVANSLIMARRNAPFIKLWIESYRTYTRADGSKHSNMVPFQLARNSKNRVHIAENLFATPNSKDLHKIYRENVDWSKNYAIHMYTRLHDHFFEEKFSLESSQTMNNTAGAIARHIIYGTKELCLQRG</sequence>
<dbReference type="Gene3D" id="3.90.550.20">
    <property type="match status" value="1"/>
</dbReference>
<accession>A0AAE0VJX7</accession>
<organism evidence="2 3">
    <name type="scientific">Potamilus streckersoni</name>
    <dbReference type="NCBI Taxonomy" id="2493646"/>
    <lineage>
        <taxon>Eukaryota</taxon>
        <taxon>Metazoa</taxon>
        <taxon>Spiralia</taxon>
        <taxon>Lophotrochozoa</taxon>
        <taxon>Mollusca</taxon>
        <taxon>Bivalvia</taxon>
        <taxon>Autobranchia</taxon>
        <taxon>Heteroconchia</taxon>
        <taxon>Palaeoheterodonta</taxon>
        <taxon>Unionida</taxon>
        <taxon>Unionoidea</taxon>
        <taxon>Unionidae</taxon>
        <taxon>Ambleminae</taxon>
        <taxon>Lampsilini</taxon>
        <taxon>Potamilus</taxon>
    </lineage>
</organism>
<feature type="transmembrane region" description="Helical" evidence="1">
    <location>
        <begin position="16"/>
        <end position="37"/>
    </location>
</feature>